<keyword evidence="7" id="KW-0472">Membrane</keyword>
<evidence type="ECO:0000256" key="1">
    <source>
        <dbReference type="ARBA" id="ARBA00008455"/>
    </source>
</evidence>
<accession>A0A6A5H8Q0</accession>
<evidence type="ECO:0000313" key="11">
    <source>
        <dbReference type="Proteomes" id="UP000483820"/>
    </source>
</evidence>
<organism evidence="10 11">
    <name type="scientific">Caenorhabditis remanei</name>
    <name type="common">Caenorhabditis vulgaris</name>
    <dbReference type="NCBI Taxonomy" id="31234"/>
    <lineage>
        <taxon>Eukaryota</taxon>
        <taxon>Metazoa</taxon>
        <taxon>Ecdysozoa</taxon>
        <taxon>Nematoda</taxon>
        <taxon>Chromadorea</taxon>
        <taxon>Rhabditida</taxon>
        <taxon>Rhabditina</taxon>
        <taxon>Rhabditomorpha</taxon>
        <taxon>Rhabditoidea</taxon>
        <taxon>Rhabditidae</taxon>
        <taxon>Peloderinae</taxon>
        <taxon>Caenorhabditis</taxon>
    </lineage>
</organism>
<dbReference type="SMART" id="SM00645">
    <property type="entry name" value="Pept_C1"/>
    <property type="match status" value="1"/>
</dbReference>
<dbReference type="InterPro" id="IPR025661">
    <property type="entry name" value="Pept_asp_AS"/>
</dbReference>
<evidence type="ECO:0008006" key="12">
    <source>
        <dbReference type="Google" id="ProtNLM"/>
    </source>
</evidence>
<dbReference type="InterPro" id="IPR013128">
    <property type="entry name" value="Peptidase_C1A"/>
</dbReference>
<keyword evidence="5" id="KW-0865">Zymogen</keyword>
<feature type="domain" description="Cathepsin propeptide inhibitor" evidence="9">
    <location>
        <begin position="91"/>
        <end position="147"/>
    </location>
</feature>
<dbReference type="KEGG" id="crq:GCK72_011477"/>
<evidence type="ECO:0000256" key="6">
    <source>
        <dbReference type="ARBA" id="ARBA00023157"/>
    </source>
</evidence>
<dbReference type="Pfam" id="PF00112">
    <property type="entry name" value="Peptidase_C1"/>
    <property type="match status" value="1"/>
</dbReference>
<dbReference type="CTD" id="9823023"/>
<comment type="caution">
    <text evidence="10">The sequence shown here is derived from an EMBL/GenBank/DDBJ whole genome shotgun (WGS) entry which is preliminary data.</text>
</comment>
<proteinExistence type="inferred from homology"/>
<dbReference type="InterPro" id="IPR038765">
    <property type="entry name" value="Papain-like_cys_pep_sf"/>
</dbReference>
<dbReference type="PANTHER" id="PTHR12411">
    <property type="entry name" value="CYSTEINE PROTEASE FAMILY C1-RELATED"/>
    <property type="match status" value="1"/>
</dbReference>
<dbReference type="InterPro" id="IPR013201">
    <property type="entry name" value="Prot_inhib_I29"/>
</dbReference>
<feature type="domain" description="Peptidase C1A papain C-terminal" evidence="8">
    <location>
        <begin position="177"/>
        <end position="390"/>
    </location>
</feature>
<dbReference type="InterPro" id="IPR025660">
    <property type="entry name" value="Pept_his_AS"/>
</dbReference>
<dbReference type="FunFam" id="3.90.70.10:FF:000103">
    <property type="entry name" value="Hypothetical LOC496748"/>
    <property type="match status" value="1"/>
</dbReference>
<dbReference type="PROSITE" id="PS00640">
    <property type="entry name" value="THIOL_PROTEASE_ASN"/>
    <property type="match status" value="1"/>
</dbReference>
<evidence type="ECO:0000256" key="4">
    <source>
        <dbReference type="ARBA" id="ARBA00022807"/>
    </source>
</evidence>
<keyword evidence="7" id="KW-0812">Transmembrane</keyword>
<dbReference type="GeneID" id="9823023"/>
<dbReference type="GO" id="GO:0008234">
    <property type="term" value="F:cysteine-type peptidase activity"/>
    <property type="evidence" value="ECO:0007669"/>
    <property type="project" value="UniProtKB-KW"/>
</dbReference>
<dbReference type="Proteomes" id="UP000483820">
    <property type="component" value="Chromosome III"/>
</dbReference>
<dbReference type="SUPFAM" id="SSF54001">
    <property type="entry name" value="Cysteine proteinases"/>
    <property type="match status" value="1"/>
</dbReference>
<evidence type="ECO:0000256" key="5">
    <source>
        <dbReference type="ARBA" id="ARBA00023145"/>
    </source>
</evidence>
<dbReference type="RefSeq" id="XP_003093674.2">
    <property type="nucleotide sequence ID" value="XM_003093626.2"/>
</dbReference>
<keyword evidence="2" id="KW-0645">Protease</keyword>
<protein>
    <recommendedName>
        <fullName evidence="12">Peptidase C1A papain C-terminal domain-containing protein</fullName>
    </recommendedName>
</protein>
<dbReference type="Gene3D" id="3.90.70.10">
    <property type="entry name" value="Cysteine proteinases"/>
    <property type="match status" value="1"/>
</dbReference>
<evidence type="ECO:0000256" key="2">
    <source>
        <dbReference type="ARBA" id="ARBA00022670"/>
    </source>
</evidence>
<comment type="similarity">
    <text evidence="1">Belongs to the peptidase C1 family.</text>
</comment>
<keyword evidence="3" id="KW-0378">Hydrolase</keyword>
<evidence type="ECO:0000313" key="10">
    <source>
        <dbReference type="EMBL" id="KAF1763211.1"/>
    </source>
</evidence>
<dbReference type="PRINTS" id="PR00705">
    <property type="entry name" value="PAPAIN"/>
</dbReference>
<evidence type="ECO:0000259" key="9">
    <source>
        <dbReference type="SMART" id="SM00848"/>
    </source>
</evidence>
<keyword evidence="7" id="KW-1133">Transmembrane helix</keyword>
<evidence type="ECO:0000256" key="3">
    <source>
        <dbReference type="ARBA" id="ARBA00022801"/>
    </source>
</evidence>
<dbReference type="InterPro" id="IPR039417">
    <property type="entry name" value="Peptidase_C1A_papain-like"/>
</dbReference>
<dbReference type="InterPro" id="IPR000169">
    <property type="entry name" value="Pept_cys_AS"/>
</dbReference>
<gene>
    <name evidence="10" type="ORF">GCK72_011477</name>
</gene>
<dbReference type="EMBL" id="WUAV01000003">
    <property type="protein sequence ID" value="KAF1763211.1"/>
    <property type="molecule type" value="Genomic_DNA"/>
</dbReference>
<dbReference type="CDD" id="cd02248">
    <property type="entry name" value="Peptidase_C1A"/>
    <property type="match status" value="1"/>
</dbReference>
<sequence>MVSSSTIFSNNYDKPPKPELVFKSEGGEEMMPENIEMFEEEDFTPRHASKWSRSRKLLYFFTALFFLTVTLGLLYQKRVERQEFFTNLQEFQEFNEKFQKIHKNSMEFKERFFNFRGNLKKLEILRSSNPDIDFSINQFSDMSENELKSILLDKKLLERNFQNSTLKFFDLPMNVTRPERIDWRDSGKVMSVKNQGACGSCWAFATVAAVESQYAIRKGTLWSLSEQELVDCDGESYGCEGGFLDKALGWVLGNGLETEDDYPYECTQHDQCYINGGKTRVTVDEGWSLGRDEDSIADWVASVGPVAFAMSVPNSFTAYSNGVYNPSEHECRDESLGYHAMTLIGYGTEGNQPYWIVKNSWGSSWGDQGYMRLARGNNACGMRDFVVAPKIN</sequence>
<dbReference type="InterPro" id="IPR000668">
    <property type="entry name" value="Peptidase_C1A_C"/>
</dbReference>
<dbReference type="AlphaFoldDB" id="A0A6A5H8Q0"/>
<dbReference type="GO" id="GO:0006508">
    <property type="term" value="P:proteolysis"/>
    <property type="evidence" value="ECO:0007669"/>
    <property type="project" value="UniProtKB-KW"/>
</dbReference>
<name>A0A6A5H8Q0_CAERE</name>
<dbReference type="PROSITE" id="PS00139">
    <property type="entry name" value="THIOL_PROTEASE_CYS"/>
    <property type="match status" value="1"/>
</dbReference>
<feature type="transmembrane region" description="Helical" evidence="7">
    <location>
        <begin position="57"/>
        <end position="75"/>
    </location>
</feature>
<dbReference type="SMART" id="SM00848">
    <property type="entry name" value="Inhibitor_I29"/>
    <property type="match status" value="1"/>
</dbReference>
<evidence type="ECO:0000259" key="8">
    <source>
        <dbReference type="SMART" id="SM00645"/>
    </source>
</evidence>
<evidence type="ECO:0000256" key="7">
    <source>
        <dbReference type="SAM" id="Phobius"/>
    </source>
</evidence>
<keyword evidence="4" id="KW-0788">Thiol protease</keyword>
<dbReference type="PROSITE" id="PS00639">
    <property type="entry name" value="THIOL_PROTEASE_HIS"/>
    <property type="match status" value="1"/>
</dbReference>
<dbReference type="Pfam" id="PF08246">
    <property type="entry name" value="Inhibitor_I29"/>
    <property type="match status" value="1"/>
</dbReference>
<reference evidence="10 11" key="1">
    <citation type="submission" date="2019-12" db="EMBL/GenBank/DDBJ databases">
        <title>Chromosome-level assembly of the Caenorhabditis remanei genome.</title>
        <authorList>
            <person name="Teterina A.A."/>
            <person name="Willis J.H."/>
            <person name="Phillips P.C."/>
        </authorList>
    </citation>
    <scope>NUCLEOTIDE SEQUENCE [LARGE SCALE GENOMIC DNA]</scope>
    <source>
        <strain evidence="10 11">PX506</strain>
        <tissue evidence="10">Whole organism</tissue>
    </source>
</reference>
<keyword evidence="6" id="KW-1015">Disulfide bond</keyword>